<sequence>MIDAGLISYYTRPHFQHPGPTHGKVYGVFRHRFVCKCPLSECLSRGGSRGPVWGLAILALRESEACPEVDAVGYSRLPVDSLHHLNMFLGSSLAASWMAIMKCSPCVKVVFGCFQSGGGRFQELTEW</sequence>
<reference evidence="1" key="1">
    <citation type="submission" date="2020-06" db="EMBL/GenBank/DDBJ databases">
        <title>WGS assembly of Ceratodon purpureus strain R40.</title>
        <authorList>
            <person name="Carey S.B."/>
            <person name="Jenkins J."/>
            <person name="Shu S."/>
            <person name="Lovell J.T."/>
            <person name="Sreedasyam A."/>
            <person name="Maumus F."/>
            <person name="Tiley G.P."/>
            <person name="Fernandez-Pozo N."/>
            <person name="Barry K."/>
            <person name="Chen C."/>
            <person name="Wang M."/>
            <person name="Lipzen A."/>
            <person name="Daum C."/>
            <person name="Saski C.A."/>
            <person name="Payton A.C."/>
            <person name="Mcbreen J.C."/>
            <person name="Conrad R.E."/>
            <person name="Kollar L.M."/>
            <person name="Olsson S."/>
            <person name="Huttunen S."/>
            <person name="Landis J.B."/>
            <person name="Wickett N.J."/>
            <person name="Johnson M.G."/>
            <person name="Rensing S.A."/>
            <person name="Grimwood J."/>
            <person name="Schmutz J."/>
            <person name="Mcdaniel S.F."/>
        </authorList>
    </citation>
    <scope>NUCLEOTIDE SEQUENCE</scope>
    <source>
        <strain evidence="1">R40</strain>
    </source>
</reference>
<dbReference type="EMBL" id="CM026433">
    <property type="protein sequence ID" value="KAG0553870.1"/>
    <property type="molecule type" value="Genomic_DNA"/>
</dbReference>
<gene>
    <name evidence="1" type="ORF">KC19_12G045400</name>
</gene>
<accession>A0A8T0G489</accession>
<organism evidence="1 2">
    <name type="scientific">Ceratodon purpureus</name>
    <name type="common">Fire moss</name>
    <name type="synonym">Dicranum purpureum</name>
    <dbReference type="NCBI Taxonomy" id="3225"/>
    <lineage>
        <taxon>Eukaryota</taxon>
        <taxon>Viridiplantae</taxon>
        <taxon>Streptophyta</taxon>
        <taxon>Embryophyta</taxon>
        <taxon>Bryophyta</taxon>
        <taxon>Bryophytina</taxon>
        <taxon>Bryopsida</taxon>
        <taxon>Dicranidae</taxon>
        <taxon>Pseudoditrichales</taxon>
        <taxon>Ditrichaceae</taxon>
        <taxon>Ceratodon</taxon>
    </lineage>
</organism>
<evidence type="ECO:0000313" key="2">
    <source>
        <dbReference type="Proteomes" id="UP000822688"/>
    </source>
</evidence>
<dbReference type="Proteomes" id="UP000822688">
    <property type="component" value="Chromosome 12"/>
</dbReference>
<proteinExistence type="predicted"/>
<keyword evidence="2" id="KW-1185">Reference proteome</keyword>
<name>A0A8T0G489_CERPU</name>
<comment type="caution">
    <text evidence="1">The sequence shown here is derived from an EMBL/GenBank/DDBJ whole genome shotgun (WGS) entry which is preliminary data.</text>
</comment>
<protein>
    <submittedName>
        <fullName evidence="1">Uncharacterized protein</fullName>
    </submittedName>
</protein>
<dbReference type="AlphaFoldDB" id="A0A8T0G489"/>
<evidence type="ECO:0000313" key="1">
    <source>
        <dbReference type="EMBL" id="KAG0553870.1"/>
    </source>
</evidence>